<organism evidence="2 3">
    <name type="scientific">Rheinheimera baltica</name>
    <dbReference type="NCBI Taxonomy" id="67576"/>
    <lineage>
        <taxon>Bacteria</taxon>
        <taxon>Pseudomonadati</taxon>
        <taxon>Pseudomonadota</taxon>
        <taxon>Gammaproteobacteria</taxon>
        <taxon>Chromatiales</taxon>
        <taxon>Chromatiaceae</taxon>
        <taxon>Rheinheimera</taxon>
    </lineage>
</organism>
<feature type="domain" description="Glycosyltransferase 2-like" evidence="1">
    <location>
        <begin position="577"/>
        <end position="753"/>
    </location>
</feature>
<dbReference type="PANTHER" id="PTHR43179:SF7">
    <property type="entry name" value="RHAMNOSYLTRANSFERASE WBBL"/>
    <property type="match status" value="1"/>
</dbReference>
<gene>
    <name evidence="2" type="ORF">ORJ04_16250</name>
</gene>
<dbReference type="Proteomes" id="UP001231109">
    <property type="component" value="Unassembled WGS sequence"/>
</dbReference>
<dbReference type="CDD" id="cd04186">
    <property type="entry name" value="GT_2_like_c"/>
    <property type="match status" value="1"/>
</dbReference>
<keyword evidence="3" id="KW-1185">Reference proteome</keyword>
<comment type="caution">
    <text evidence="2">The sequence shown here is derived from an EMBL/GenBank/DDBJ whole genome shotgun (WGS) entry which is preliminary data.</text>
</comment>
<evidence type="ECO:0000259" key="1">
    <source>
        <dbReference type="Pfam" id="PF00535"/>
    </source>
</evidence>
<name>A0ABT9I294_9GAMM</name>
<evidence type="ECO:0000313" key="2">
    <source>
        <dbReference type="EMBL" id="MDP5137509.1"/>
    </source>
</evidence>
<protein>
    <submittedName>
        <fullName evidence="2">Glycosyltransferase family 2 protein</fullName>
    </submittedName>
</protein>
<dbReference type="InterPro" id="IPR029044">
    <property type="entry name" value="Nucleotide-diphossugar_trans"/>
</dbReference>
<evidence type="ECO:0000313" key="3">
    <source>
        <dbReference type="Proteomes" id="UP001231109"/>
    </source>
</evidence>
<dbReference type="RefSeq" id="WP_305976840.1">
    <property type="nucleotide sequence ID" value="NZ_JAPJDZ010000052.1"/>
</dbReference>
<reference evidence="2 3" key="1">
    <citation type="submission" date="2022-11" db="EMBL/GenBank/DDBJ databases">
        <title>Viruses from the air-sea interface of a natural surface slick.</title>
        <authorList>
            <person name="Rahlff J."/>
            <person name="Holmfeldt K."/>
        </authorList>
    </citation>
    <scope>NUCLEOTIDE SEQUENCE [LARGE SCALE GENOMIC DNA]</scope>
    <source>
        <strain evidence="2 3">SMS4</strain>
    </source>
</reference>
<dbReference type="InterPro" id="IPR001173">
    <property type="entry name" value="Glyco_trans_2-like"/>
</dbReference>
<sequence>MRQLSRNECQLIEQSVFFDEQWYYARYPDVALCGMSAVDHFTSIGIFLQRDPGPAFSVAAYLDDYPDIKQSNKLAVLHFLTQGKHEGRRVRSDSGKTLLANELSWQPLHATHANQLEHKGEDNWLTVGTDPYFIYVLPPQQDKHWILIEVVQNTNTILSGRWYVDYGQGFSEETAYSQHLLHSLPNRKILPFTPDVRHLRFDPTDKADFALSVGLRYCIIDDATATEWLTFENTSLLKCDVKKLYQLSDEWLSQATTEQPYSIDTFAWHLFDFSNAMKMSDDQLYQNWIVTVEEGRKMPLLDVQDTLLTMKRTPLISIVVPVYNAPIAHLKQAIESVLQQQYPHWELCLADDASTDTDVVELLRSYAAKDQRIKLVVRPENGHISAASNSALALAKGDYIALLDQDDLLAEDALLWVALTLNEQPHLKVIYSDEDKVDEFNRRFSPHFKSDWNRDLFLSQNYLSHLGVYQHDLIRYIGGFRLGVEGSQDYDLMLRCLLHINDNDIFHIPRVLYHWRALEGSTALSATEKTYTDTAGLRALTDFFTSAGLEGVTVETGLADNTYKVNWPLPASLPKVSLLIPTRDRRELTEVAVRSILDKTHYANYEIVILDNGSVEADTLQFFADIVQEDSRVTVLKYDYPFNYSAINNFGVRHTTGDIIGLVNNDVEVINPQWLGEMVSHASRKDIGCVGAKLYYSNGTLQHGGVIMSLGGVAGHSHKHFPGDAAGYFNRLKLVQNLSGVTAACLLVRREVYLQVGGLEEENLKVAFNDVDFCLKVRAAGYRNLWTPYAELFHHESVSRGHEDTPEKQQRFASEINYMQQKWPAELQYDPYYSINLTRDREDFSISVD</sequence>
<dbReference type="CDD" id="cd04184">
    <property type="entry name" value="GT2_RfbC_Mx_like"/>
    <property type="match status" value="1"/>
</dbReference>
<dbReference type="PANTHER" id="PTHR43179">
    <property type="entry name" value="RHAMNOSYLTRANSFERASE WBBL"/>
    <property type="match status" value="1"/>
</dbReference>
<proteinExistence type="predicted"/>
<dbReference type="EMBL" id="JAPJDZ010000052">
    <property type="protein sequence ID" value="MDP5137509.1"/>
    <property type="molecule type" value="Genomic_DNA"/>
</dbReference>
<accession>A0ABT9I294</accession>
<dbReference type="Gene3D" id="3.90.550.10">
    <property type="entry name" value="Spore Coat Polysaccharide Biosynthesis Protein SpsA, Chain A"/>
    <property type="match status" value="2"/>
</dbReference>
<dbReference type="SUPFAM" id="SSF53448">
    <property type="entry name" value="Nucleotide-diphospho-sugar transferases"/>
    <property type="match status" value="2"/>
</dbReference>
<feature type="domain" description="Glycosyltransferase 2-like" evidence="1">
    <location>
        <begin position="317"/>
        <end position="436"/>
    </location>
</feature>
<dbReference type="Pfam" id="PF00535">
    <property type="entry name" value="Glycos_transf_2"/>
    <property type="match status" value="2"/>
</dbReference>